<dbReference type="FunFam" id="3.40.50.720:FF:000178">
    <property type="entry name" value="Saccharopine dehydrogenase-like oxidoreductase"/>
    <property type="match status" value="1"/>
</dbReference>
<dbReference type="Pfam" id="PF03435">
    <property type="entry name" value="Sacchrp_dh_NADP"/>
    <property type="match status" value="1"/>
</dbReference>
<dbReference type="PANTHER" id="PTHR12286">
    <property type="entry name" value="SACCHAROPINE DEHYDROGENASE-LIKE OXIDOREDUCTASE"/>
    <property type="match status" value="1"/>
</dbReference>
<evidence type="ECO:0000313" key="4">
    <source>
        <dbReference type="EMBL" id="ORY08257.1"/>
    </source>
</evidence>
<dbReference type="InterPro" id="IPR051276">
    <property type="entry name" value="Saccharopine_DH-like_oxidrdct"/>
</dbReference>
<accession>A0A1Y1ZE66</accession>
<dbReference type="GO" id="GO:0009247">
    <property type="term" value="P:glycolipid biosynthetic process"/>
    <property type="evidence" value="ECO:0007669"/>
    <property type="project" value="TreeGrafter"/>
</dbReference>
<evidence type="ECO:0000256" key="2">
    <source>
        <dbReference type="SAM" id="Phobius"/>
    </source>
</evidence>
<dbReference type="EMBL" id="MCFE01000002">
    <property type="protein sequence ID" value="ORY08257.1"/>
    <property type="molecule type" value="Genomic_DNA"/>
</dbReference>
<keyword evidence="5" id="KW-1185">Reference proteome</keyword>
<proteinExistence type="inferred from homology"/>
<comment type="similarity">
    <text evidence="1">Belongs to the saccharopine dehydrogenase family.</text>
</comment>
<dbReference type="InParanoid" id="A0A1Y1ZE66"/>
<dbReference type="AlphaFoldDB" id="A0A1Y1ZE66"/>
<sequence length="439" mass="49184">MSERPYDIIVFGATGFTGKFVVEELSQLSLKSKFTWAIAGRSEEGLNKIADFVRVSTQKTAMDHSTEHTPHVIIANVNDSSSLEEMCSRGKVLIDCVGPFRKFGEQVVKACIAKKCDYVDITGEPEYVERMMALHHEDAKRNGVTIVHACGFDSIPADLGVLFTKQELDKREIIPSSVEMYFRLYPGPSGAAAHYATYESLVYGISSVQSLRELRKQMKRPRVPVVGPKLRFSSRPRYDSRVNAWTFPFFFADPSIVRATQQITILEEDVGQTPPVQFSAYIVIDLFCLHYVILLYLLLMVLGFLANYEWGRNLLLAHPKLFTYGAFSHEGPTVKQIEEAKFSSTFYAKGYSKSQHADIEVDQLKYKQPDVELTTRVQGGEPGYHATPICVVQSALVLLESKEKGIIPSGVLTPAAAFAKTNLIEKLNQRGVEFLVYNP</sequence>
<keyword evidence="2" id="KW-0472">Membrane</keyword>
<dbReference type="GO" id="GO:0005811">
    <property type="term" value="C:lipid droplet"/>
    <property type="evidence" value="ECO:0007669"/>
    <property type="project" value="TreeGrafter"/>
</dbReference>
<reference evidence="4 5" key="1">
    <citation type="submission" date="2016-07" db="EMBL/GenBank/DDBJ databases">
        <title>Pervasive Adenine N6-methylation of Active Genes in Fungi.</title>
        <authorList>
            <consortium name="DOE Joint Genome Institute"/>
            <person name="Mondo S.J."/>
            <person name="Dannebaum R.O."/>
            <person name="Kuo R.C."/>
            <person name="Labutti K."/>
            <person name="Haridas S."/>
            <person name="Kuo A."/>
            <person name="Salamov A."/>
            <person name="Ahrendt S.R."/>
            <person name="Lipzen A."/>
            <person name="Sullivan W."/>
            <person name="Andreopoulos W.B."/>
            <person name="Clum A."/>
            <person name="Lindquist E."/>
            <person name="Daum C."/>
            <person name="Ramamoorthy G.K."/>
            <person name="Gryganskyi A."/>
            <person name="Culley D."/>
            <person name="Magnuson J.K."/>
            <person name="James T.Y."/>
            <person name="O'Malley M.A."/>
            <person name="Stajich J.E."/>
            <person name="Spatafora J.W."/>
            <person name="Visel A."/>
            <person name="Grigoriev I.V."/>
        </authorList>
    </citation>
    <scope>NUCLEOTIDE SEQUENCE [LARGE SCALE GENOMIC DNA]</scope>
    <source>
        <strain evidence="4 5">CBS 931.73</strain>
    </source>
</reference>
<evidence type="ECO:0000256" key="1">
    <source>
        <dbReference type="ARBA" id="ARBA00038048"/>
    </source>
</evidence>
<organism evidence="4 5">
    <name type="scientific">Basidiobolus meristosporus CBS 931.73</name>
    <dbReference type="NCBI Taxonomy" id="1314790"/>
    <lineage>
        <taxon>Eukaryota</taxon>
        <taxon>Fungi</taxon>
        <taxon>Fungi incertae sedis</taxon>
        <taxon>Zoopagomycota</taxon>
        <taxon>Entomophthoromycotina</taxon>
        <taxon>Basidiobolomycetes</taxon>
        <taxon>Basidiobolales</taxon>
        <taxon>Basidiobolaceae</taxon>
        <taxon>Basidiobolus</taxon>
    </lineage>
</organism>
<dbReference type="PANTHER" id="PTHR12286:SF5">
    <property type="entry name" value="SACCHAROPINE DEHYDROGENASE-LIKE OXIDOREDUCTASE"/>
    <property type="match status" value="1"/>
</dbReference>
<dbReference type="InterPro" id="IPR036291">
    <property type="entry name" value="NAD(P)-bd_dom_sf"/>
</dbReference>
<feature type="transmembrane region" description="Helical" evidence="2">
    <location>
        <begin position="278"/>
        <end position="305"/>
    </location>
</feature>
<dbReference type="GO" id="GO:0005886">
    <property type="term" value="C:plasma membrane"/>
    <property type="evidence" value="ECO:0007669"/>
    <property type="project" value="TreeGrafter"/>
</dbReference>
<dbReference type="Gene3D" id="3.40.50.720">
    <property type="entry name" value="NAD(P)-binding Rossmann-like Domain"/>
    <property type="match status" value="1"/>
</dbReference>
<evidence type="ECO:0000259" key="3">
    <source>
        <dbReference type="Pfam" id="PF03435"/>
    </source>
</evidence>
<protein>
    <submittedName>
        <fullName evidence="4">Sccpdhb protein</fullName>
    </submittedName>
</protein>
<feature type="domain" description="Saccharopine dehydrogenase NADP binding" evidence="3">
    <location>
        <begin position="8"/>
        <end position="147"/>
    </location>
</feature>
<name>A0A1Y1ZE66_9FUNG</name>
<dbReference type="InterPro" id="IPR005097">
    <property type="entry name" value="Sacchrp_dh_NADP-bd"/>
</dbReference>
<gene>
    <name evidence="4" type="ORF">K493DRAFT_201158</name>
</gene>
<keyword evidence="2" id="KW-0812">Transmembrane</keyword>
<comment type="caution">
    <text evidence="4">The sequence shown here is derived from an EMBL/GenBank/DDBJ whole genome shotgun (WGS) entry which is preliminary data.</text>
</comment>
<dbReference type="GO" id="GO:0005739">
    <property type="term" value="C:mitochondrion"/>
    <property type="evidence" value="ECO:0007669"/>
    <property type="project" value="TreeGrafter"/>
</dbReference>
<dbReference type="Proteomes" id="UP000193498">
    <property type="component" value="Unassembled WGS sequence"/>
</dbReference>
<evidence type="ECO:0000313" key="5">
    <source>
        <dbReference type="Proteomes" id="UP000193498"/>
    </source>
</evidence>
<keyword evidence="2" id="KW-1133">Transmembrane helix</keyword>
<dbReference type="OrthoDB" id="10268090at2759"/>
<dbReference type="SUPFAM" id="SSF51735">
    <property type="entry name" value="NAD(P)-binding Rossmann-fold domains"/>
    <property type="match status" value="1"/>
</dbReference>